<protein>
    <submittedName>
        <fullName evidence="6">Uncharacterized protein</fullName>
    </submittedName>
</protein>
<evidence type="ECO:0000256" key="2">
    <source>
        <dbReference type="ARBA" id="ARBA00022722"/>
    </source>
</evidence>
<dbReference type="InterPro" id="IPR020568">
    <property type="entry name" value="Ribosomal_Su5_D2-typ_SF"/>
</dbReference>
<keyword evidence="1" id="KW-0819">tRNA processing</keyword>
<dbReference type="InterPro" id="IPR000100">
    <property type="entry name" value="RNase_P"/>
</dbReference>
<evidence type="ECO:0000256" key="4">
    <source>
        <dbReference type="ARBA" id="ARBA00022801"/>
    </source>
</evidence>
<dbReference type="EMBL" id="UINC01136363">
    <property type="protein sequence ID" value="SVD21082.1"/>
    <property type="molecule type" value="Genomic_DNA"/>
</dbReference>
<organism evidence="6">
    <name type="scientific">marine metagenome</name>
    <dbReference type="NCBI Taxonomy" id="408172"/>
    <lineage>
        <taxon>unclassified sequences</taxon>
        <taxon>metagenomes</taxon>
        <taxon>ecological metagenomes</taxon>
    </lineage>
</organism>
<dbReference type="SUPFAM" id="SSF54211">
    <property type="entry name" value="Ribosomal protein S5 domain 2-like"/>
    <property type="match status" value="1"/>
</dbReference>
<keyword evidence="2" id="KW-0540">Nuclease</keyword>
<evidence type="ECO:0000256" key="5">
    <source>
        <dbReference type="ARBA" id="ARBA00022884"/>
    </source>
</evidence>
<reference evidence="6" key="1">
    <citation type="submission" date="2018-05" db="EMBL/GenBank/DDBJ databases">
        <authorList>
            <person name="Lanie J.A."/>
            <person name="Ng W.-L."/>
            <person name="Kazmierczak K.M."/>
            <person name="Andrzejewski T.M."/>
            <person name="Davidsen T.M."/>
            <person name="Wayne K.J."/>
            <person name="Tettelin H."/>
            <person name="Glass J.I."/>
            <person name="Rusch D."/>
            <person name="Podicherti R."/>
            <person name="Tsui H.-C.T."/>
            <person name="Winkler M.E."/>
        </authorList>
    </citation>
    <scope>NUCLEOTIDE SEQUENCE</scope>
</reference>
<gene>
    <name evidence="6" type="ORF">METZ01_LOCUS373936</name>
</gene>
<keyword evidence="5" id="KW-0694">RNA-binding</keyword>
<proteinExistence type="predicted"/>
<evidence type="ECO:0000256" key="3">
    <source>
        <dbReference type="ARBA" id="ARBA00022759"/>
    </source>
</evidence>
<evidence type="ECO:0000256" key="1">
    <source>
        <dbReference type="ARBA" id="ARBA00022694"/>
    </source>
</evidence>
<dbReference type="GO" id="GO:0000049">
    <property type="term" value="F:tRNA binding"/>
    <property type="evidence" value="ECO:0007669"/>
    <property type="project" value="InterPro"/>
</dbReference>
<keyword evidence="3" id="KW-0255">Endonuclease</keyword>
<sequence length="89" mass="10066">MNVSKSLLIGDLSFKYVSSQQPALGLIVSKYYGNSVLRNLFKRRCRAIFKTKFINEGVTIALIVRPNNQNISFKDMDVAFGGLYEKLCI</sequence>
<dbReference type="AlphaFoldDB" id="A0A382TH28"/>
<name>A0A382TH28_9ZZZZ</name>
<keyword evidence="4" id="KW-0378">Hydrolase</keyword>
<accession>A0A382TH28</accession>
<dbReference type="GO" id="GO:0008033">
    <property type="term" value="P:tRNA processing"/>
    <property type="evidence" value="ECO:0007669"/>
    <property type="project" value="UniProtKB-KW"/>
</dbReference>
<dbReference type="Pfam" id="PF00825">
    <property type="entry name" value="Ribonuclease_P"/>
    <property type="match status" value="1"/>
</dbReference>
<dbReference type="GO" id="GO:0004526">
    <property type="term" value="F:ribonuclease P activity"/>
    <property type="evidence" value="ECO:0007669"/>
    <property type="project" value="InterPro"/>
</dbReference>
<dbReference type="InterPro" id="IPR014721">
    <property type="entry name" value="Ribsml_uS5_D2-typ_fold_subgr"/>
</dbReference>
<dbReference type="Gene3D" id="3.30.230.10">
    <property type="match status" value="1"/>
</dbReference>
<evidence type="ECO:0000313" key="6">
    <source>
        <dbReference type="EMBL" id="SVD21082.1"/>
    </source>
</evidence>